<evidence type="ECO:0000259" key="1">
    <source>
        <dbReference type="Pfam" id="PF04168"/>
    </source>
</evidence>
<dbReference type="STRING" id="688867.SAMN05660236_1544"/>
<dbReference type="Pfam" id="PF04168">
    <property type="entry name" value="Alpha-E"/>
    <property type="match status" value="1"/>
</dbReference>
<dbReference type="InterPro" id="IPR007296">
    <property type="entry name" value="DUF403"/>
</dbReference>
<evidence type="ECO:0000313" key="2">
    <source>
        <dbReference type="EMBL" id="SKC55561.1"/>
    </source>
</evidence>
<dbReference type="PANTHER" id="PTHR34595:SF7">
    <property type="entry name" value="SLL1039 PROTEIN"/>
    <property type="match status" value="1"/>
</dbReference>
<proteinExistence type="predicted"/>
<feature type="domain" description="DUF403" evidence="1">
    <location>
        <begin position="1"/>
        <end position="308"/>
    </location>
</feature>
<dbReference type="InterPro" id="IPR051680">
    <property type="entry name" value="ATP-dep_Glu-Cys_Ligase-2"/>
</dbReference>
<dbReference type="OrthoDB" id="9803532at2"/>
<keyword evidence="3" id="KW-1185">Reference proteome</keyword>
<accession>A0A1T5JVY6</accession>
<reference evidence="2 3" key="1">
    <citation type="submission" date="2017-02" db="EMBL/GenBank/DDBJ databases">
        <authorList>
            <person name="Peterson S.W."/>
        </authorList>
    </citation>
    <scope>NUCLEOTIDE SEQUENCE [LARGE SCALE GENOMIC DNA]</scope>
    <source>
        <strain evidence="2 3">DSM 25262</strain>
    </source>
</reference>
<dbReference type="Proteomes" id="UP000190961">
    <property type="component" value="Unassembled WGS sequence"/>
</dbReference>
<sequence>MLSRVADSLYWMSRYIERTDSTLRTLMINHLSSQDNQEEFTWRPVLRIFSTMEEDDITAIERNGRQVLQYMVLSRDNPNSVSSLIIQARENARSVQDNITKELWQCLNEFYHVVRDPRLKHALQYDDPVTVLDSLIKQCMLYYGVTDITMFRGEGLCFMNLGKYLERAIQSADILDIKFSDLSYDLDKTTDTTYWKYLLKSVSGYALYLKRYRSGFEARNIVDQVLFNNDFPRSILYSINQLHRYFGRLKNDQNMEGYNKVDFLIGKLRSKLQYSNVDSVSKIGLHHYLTEITTDIYTIGTTLNQHYFAYS</sequence>
<gene>
    <name evidence="2" type="ORF">SAMN05660236_1544</name>
</gene>
<dbReference type="PANTHER" id="PTHR34595">
    <property type="entry name" value="BLR5612 PROTEIN"/>
    <property type="match status" value="1"/>
</dbReference>
<dbReference type="EMBL" id="FUZU01000001">
    <property type="protein sequence ID" value="SKC55561.1"/>
    <property type="molecule type" value="Genomic_DNA"/>
</dbReference>
<protein>
    <submittedName>
        <fullName evidence="2">Uncharacterized conserved protein, Alpha-E superfamily</fullName>
    </submittedName>
</protein>
<name>A0A1T5JVY6_9BACT</name>
<evidence type="ECO:0000313" key="3">
    <source>
        <dbReference type="Proteomes" id="UP000190961"/>
    </source>
</evidence>
<dbReference type="RefSeq" id="WP_079686074.1">
    <property type="nucleotide sequence ID" value="NZ_FUZU01000001.1"/>
</dbReference>
<organism evidence="2 3">
    <name type="scientific">Ohtaekwangia koreensis</name>
    <dbReference type="NCBI Taxonomy" id="688867"/>
    <lineage>
        <taxon>Bacteria</taxon>
        <taxon>Pseudomonadati</taxon>
        <taxon>Bacteroidota</taxon>
        <taxon>Cytophagia</taxon>
        <taxon>Cytophagales</taxon>
        <taxon>Fulvivirgaceae</taxon>
        <taxon>Ohtaekwangia</taxon>
    </lineage>
</organism>
<dbReference type="AlphaFoldDB" id="A0A1T5JVY6"/>